<dbReference type="STRING" id="9669.ENSMPUP00000001928"/>
<dbReference type="GO" id="GO:0000152">
    <property type="term" value="C:nuclear ubiquitin ligase complex"/>
    <property type="evidence" value="ECO:0007669"/>
    <property type="project" value="Ensembl"/>
</dbReference>
<dbReference type="GO" id="GO:0033600">
    <property type="term" value="P:negative regulation of mammary gland epithelial cell proliferation"/>
    <property type="evidence" value="ECO:0007669"/>
    <property type="project" value="Ensembl"/>
</dbReference>
<dbReference type="InterPro" id="IPR012340">
    <property type="entry name" value="NA-bd_OB-fold"/>
</dbReference>
<dbReference type="InterPro" id="IPR002093">
    <property type="entry name" value="BRCA2_repeat"/>
</dbReference>
<dbReference type="GO" id="GO:0010165">
    <property type="term" value="P:response to X-ray"/>
    <property type="evidence" value="ECO:0007669"/>
    <property type="project" value="Ensembl"/>
</dbReference>
<evidence type="ECO:0000313" key="17">
    <source>
        <dbReference type="Proteomes" id="UP000000715"/>
    </source>
</evidence>
<feature type="compositionally biased region" description="Basic and acidic residues" evidence="14">
    <location>
        <begin position="3292"/>
        <end position="3302"/>
    </location>
</feature>
<dbReference type="GO" id="GO:0006289">
    <property type="term" value="P:nucleotide-excision repair"/>
    <property type="evidence" value="ECO:0007669"/>
    <property type="project" value="Ensembl"/>
</dbReference>
<dbReference type="CTD" id="675"/>
<dbReference type="GO" id="GO:0007420">
    <property type="term" value="P:brain development"/>
    <property type="evidence" value="ECO:0007669"/>
    <property type="project" value="Ensembl"/>
</dbReference>
<dbReference type="GO" id="GO:0043015">
    <property type="term" value="F:gamma-tubulin binding"/>
    <property type="evidence" value="ECO:0007669"/>
    <property type="project" value="Ensembl"/>
</dbReference>
<dbReference type="GO" id="GO:0030141">
    <property type="term" value="C:secretory granule"/>
    <property type="evidence" value="ECO:0007669"/>
    <property type="project" value="Ensembl"/>
</dbReference>
<dbReference type="InterPro" id="IPR015187">
    <property type="entry name" value="BRCA2_OB_1"/>
</dbReference>
<dbReference type="Pfam" id="PF09104">
    <property type="entry name" value="BRCA-2_OB3"/>
    <property type="match status" value="1"/>
</dbReference>
<dbReference type="Gene3D" id="6.10.70.10">
    <property type="match status" value="1"/>
</dbReference>
<dbReference type="Pfam" id="PF09121">
    <property type="entry name" value="Tower"/>
    <property type="match status" value="1"/>
</dbReference>
<dbReference type="GO" id="GO:0051298">
    <property type="term" value="P:centrosome duplication"/>
    <property type="evidence" value="ECO:0007669"/>
    <property type="project" value="Ensembl"/>
</dbReference>
<feature type="region of interest" description="Disordered" evidence="14">
    <location>
        <begin position="231"/>
        <end position="265"/>
    </location>
</feature>
<feature type="compositionally biased region" description="Polar residues" evidence="14">
    <location>
        <begin position="1095"/>
        <end position="1109"/>
    </location>
</feature>
<dbReference type="CDD" id="cd04494">
    <property type="entry name" value="BRCA2DBD_OB2"/>
    <property type="match status" value="1"/>
</dbReference>
<reference evidence="18" key="2">
    <citation type="submission" date="2025-04" db="UniProtKB">
        <authorList>
            <consortium name="RefSeq"/>
        </authorList>
    </citation>
    <scope>IDENTIFICATION</scope>
    <source>
        <tissue evidence="18">Brain</tissue>
    </source>
</reference>
<sequence>MPIGCKERPTFFEIFKTRCNEADLGPISLNWFEELSLEAPSYNSEPTEESGYKISYEPNLFKTPQRKPYHQLASTPIIFQEQGLIVPMYQQSPLKELGRNRLDSGKDITNSKHKSFCTMKSKMDQTNDVTSPPLNSCLSESPFLRCTHVTPQREKSVVCGSLFHTPKLMKGQTPKRISESLGAEVDPDMSWSSSLATPPTLSSTVLIVRDEEASAAVFPNDTTAICKSCSPKHDDSLKKNDRCIPSGPDKENKNQREAKSQGLGKMLGNSFGKVNSCKDHFGKSTPNVLEDEVCETVADVSEEDSFSLCVPKYKTRNLPKIKTSKTRKNIFNETKTNECEETKKQMKENKHSFLSEMEPNDSDPLDWCVTKPKPFGNGNEKISKEFIPSSASEWSHLTLSGLSGTQMEKTPLLHSSSCDQSNSEKDFTITEKESTNFITLGNSSPQISSVPKYSEITLNKETVVNKIDEEQCLGSHEDSVLSGKRTISETTIIHSPLHGIRKSIFRIRESPEEMSSAMFSNHMTDLNSKGEIDTPESTLEKYTICSQKEDSLGSIDNGSWPATIRRTSGALKTSGLISTLKKKTKKFIYVINDETSYQGLKTQKDQELGLTNHSDQSEANAFEAPLTFTNADSGLLHSSSVKKNCSQNDSEEPALSLISSFGTILRKVSNNGTSSVNNKTVPQDLDYKETKINKEKLQSFITTETDCLSSLQEKHCEDDAKSQRVSDTKEKVLTAVSYPPVPHSEVEGCGIHFQSPESFSSEHDNTSLTPSSRDPPSNPVMTCRGKESYKISEKLKCKNHEGGFELIKNIPMEKNQEMHVLNANSKNTEVLSTEKYVIVASPSMKVQFNQNTNLATIQKDQKETTLISKIAVNPNSEELFPNDENNFVLEITNESHIPVLGNIKELHDADLCCVREPVLKNSTMMVYTDMDDKQAAKLSIMKDFDSSNIDDLTEKNGNSIKQQLKMTLDQDSKSDITLDVVRKSNGNNDYMNNWARLSDPVSNHSFGNGFRTASNKEIKLSEHNIKKSKMLFKDIEEHYPTNLACIEIVNTSSLESQKKLSKPLTLDPQSINSVSVFVQSSAYVSDSESGHIAPPTSSLKQDFNSNHNLTPSQKAEITELSTILEESGSQFEFTQFRKPSYIIEKNPFEMPENQLTILNRTSEECRNTDLHLTINAPSIIQVDSSKKFEGILGGNQRSACLSRTNCNRSACGSLADKNEVKFRGFYSARGTKLNVGSEALQKAKQLFRDLENIIEEPSVEVDTRSFSSGKCNDSAVSMIQIEDCNNDKNFNEKNNKNQLILQNNIEMTAGIFVEENTEGYKGNTENEDNQRTDASGNTHNLESVSSDSNKNDIVYIHEENSLPCIDQHNIDQKLSSQLMKEGNTQIKECLSDLTCLEVAKAEETFHVNTSNKQQFTANTMGQNIKDFDIFDLSFQTASGKNIRVSKESLNKVINLFDQKWTEEELNNFSDSLNSELLSGVDINKIDISSYEKTENSERKNKIMKESDLIGTENKLLTLQQRPESEIKKIKEPTMLGFHTASGKKIEIAKESLDKVKNLFDEKEQGDSGVTNFSHQGAKMSKDREKCEDGLELACETIELTAPKYEEMQNSIKEKKLVSSEIVVAPRLLSGNLYKQTENLKISDQDSLKVKVHENTEKETAKNHMIYTNQFTYSAIENSPLAFYTGHGRKISVSETSLFEAKKRLREGELDDKPEKINTATVICLKEYPDDCVENPSCGNSSSSTISENDKNPPSEKQGLTYLSNSTVSNRYSYHLDFCHSSEVYKKSEYLSKNKGDNSVIEPVVKNVRENTIFSEITSTVREADTDPQIINEDICAQKLVTNSLCKNENTAIKVAICDSNNFNSIQKLNSDSNNAIPAYSTASSKRVFVAHQTKATEGFTNNCSMIIKQNPKSKSDTCHMRIVAGYPNTLDDSEDIIFPDSLDDAEHQSSSQKVLADIQSEHTLQLNQSISGLEKVSEIPTCQNNSKTSDTCKLNTGKLPKSVSCTNACGIFSTASGKSVQVSDAALQKARQVFSKIEDSAKELFPKVFKNSEHSDKFTNEENAMLQTSQNLLSSTFSGFSTASGKQVPVSESALCKVKGMLEEFDLIRTECGLQHSSTSRQDVSKIPPPSCIDKRTPEQCGNSKLEKAYNKEFKLSSHCNIERESSENHHSIKVSPCQSQLKQDKQQLLLGSKVSLVENIHLLGKEQDLPKNIKTEIGKTETFPNLPVKRNIEICSTYSRDPENYLETETVEIAKAFMEDGELTDSELLSHAKHSLFTCQSTEEMVLLNSRIGKRRGDALVSVGEPPIKRNLLNEFDRIIKNQEKSLKASKSTPDGILKDRSLFMHHISLEPITSGPLRTSKERHEMQNPNFTISGQEFLSKSRFYEHLALEKSSSNLSVSGQPFCTVPATRNEKRRHLNTPAKPVKVFVPPFKTKSHFHRDEQCISKNTNLEENKQNPEKIDEHGPGESETNINDGGIHQLKKNNSSQAATIIFTKCEKEPLDLITNLQNARDIQDMRIKKKQRQHIFPQPGSLYLAKTSTVPRISLRGAVEGRVPSPCSHKQLYMYGVSEHCVKINSKNAESFQFHTEDYFGKEELWSGEGIQLADGGWLIPSNDGKAGKEEFYRALCDTPGVDPNLISRVWVYNHYRWIIWKLAAMEFAFPKEFANRCLSPERVLLQLKYRYDVEIDRSRRSALKKIMERDDTAAKTLVLCISEIISSSVDISETSSSKTNSMGTKKVGIIELTDGWYAVKAQLDPPLSALVKNGKLTVGQKIIIHGAELVGSPDACTPLEAPESLMLKIAANSTRRARWYAKLGFSPDPRPFPLSLSSLFSDGGNVGCIDVVVQRAYPIQWMERTPSGLCIFRNEREEEKEATKYAEAQQKKLEVLFNKIQGEFEKHDENITKQCRPSCALTRQQVCALQDGAELYEAVANAPDPAYLEGYFSEEQLRALNNHRQMLNDKKQAQIQLEFRKAMESAEQGEQILSRNVTTVWKLRIISYGKKEKDSVTLSIWRPSSDLYSLLTEGKRYRIYHLATSQSKSKSEKVNIQLTATKKTQYQQLQASDEILCQIYQPREPLNFNKLLSPDFQPPCSEVDLVGFVISVVKKIGPSLLHPKDFEPGLAPLVYLSDECHNLLAIKFWIDLNEDIIKPHTLIAASNLQWRPEAKSRIPTLFAGDFSRFSASPKEGHFQEIFHKMKNTIENIGMFCNDAENKLMHILDTNGPMLSTPTKDYASEPYTAQTVLGMGNKFLMSSPSGEMNYQSPLSLSKPKEKSVPTTGSAQMTSKSYHKGEKEMDDPKNCKKRKALDFLSRLPLPPPVSPICTFVSPAAQKAFQPPRACGTKYETPIRKKEFNSPQMTPLKFNDLSLLESDSIADEELALINTQALLSGSAGENQLMSLSDSTKTAPENLKDYFRPKRHSLASGATGCWSPQAHTEERETNVQDASSMKRASVRLQRRQKQK</sequence>
<dbReference type="GeneID" id="101687876"/>
<evidence type="ECO:0000256" key="5">
    <source>
        <dbReference type="ARBA" id="ARBA00022737"/>
    </source>
</evidence>
<proteinExistence type="predicted"/>
<feature type="repeat" description="BRCA2" evidence="13">
    <location>
        <begin position="2073"/>
        <end position="2107"/>
    </location>
</feature>
<evidence type="ECO:0000256" key="9">
    <source>
        <dbReference type="ARBA" id="ARBA00023172"/>
    </source>
</evidence>
<keyword evidence="3" id="KW-0963">Cytoplasm</keyword>
<comment type="subcellular location">
    <subcellularLocation>
        <location evidence="2">Cytoplasm</location>
        <location evidence="2">Cytoskeleton</location>
        <location evidence="2">Microtubule organizing center</location>
        <location evidence="2">Centrosome</location>
    </subcellularLocation>
    <subcellularLocation>
        <location evidence="1">Nucleus</location>
    </subcellularLocation>
</comment>
<keyword evidence="4" id="KW-0597">Phosphoprotein</keyword>
<feature type="repeat" description="BRCA2" evidence="13">
    <location>
        <begin position="2005"/>
        <end position="2039"/>
    </location>
</feature>
<dbReference type="GO" id="GO:0005829">
    <property type="term" value="C:cytosol"/>
    <property type="evidence" value="ECO:0007669"/>
    <property type="project" value="Ensembl"/>
</dbReference>
<dbReference type="GO" id="GO:0071425">
    <property type="term" value="P:hematopoietic stem cell proliferation"/>
    <property type="evidence" value="ECO:0007669"/>
    <property type="project" value="Ensembl"/>
</dbReference>
<dbReference type="GO" id="GO:0002020">
    <property type="term" value="F:protease binding"/>
    <property type="evidence" value="ECO:0007669"/>
    <property type="project" value="Ensembl"/>
</dbReference>
<evidence type="ECO:0000256" key="7">
    <source>
        <dbReference type="ARBA" id="ARBA00022843"/>
    </source>
</evidence>
<dbReference type="CDD" id="cd04493">
    <property type="entry name" value="BRCA2DBD_OB1"/>
    <property type="match status" value="1"/>
</dbReference>
<dbReference type="EMBL" id="AEYP01075857">
    <property type="status" value="NOT_ANNOTATED_CDS"/>
    <property type="molecule type" value="Genomic_DNA"/>
</dbReference>
<feature type="region of interest" description="Disordered" evidence="14">
    <location>
        <begin position="3264"/>
        <end position="3302"/>
    </location>
</feature>
<dbReference type="Proteomes" id="UP000000715">
    <property type="component" value="Unplaced"/>
</dbReference>
<dbReference type="Pfam" id="PF09169">
    <property type="entry name" value="BRCA-2_helical"/>
    <property type="match status" value="1"/>
</dbReference>
<dbReference type="GO" id="GO:0030330">
    <property type="term" value="P:DNA damage response, signal transduction by p53 class mediator"/>
    <property type="evidence" value="ECO:0007669"/>
    <property type="project" value="Ensembl"/>
</dbReference>
<dbReference type="HOGENOM" id="CLU_000344_0_0_1"/>
<evidence type="ECO:0000256" key="13">
    <source>
        <dbReference type="PROSITE-ProRule" id="PRU00032"/>
    </source>
</evidence>
<dbReference type="EMBL" id="AEYP01075859">
    <property type="status" value="NOT_ANNOTATED_CDS"/>
    <property type="molecule type" value="Genomic_DNA"/>
</dbReference>
<dbReference type="OrthoDB" id="21095at2759"/>
<feature type="repeat" description="BRCA2" evidence="13">
    <location>
        <begin position="1427"/>
        <end position="1461"/>
    </location>
</feature>
<dbReference type="EMBL" id="AEYP01075860">
    <property type="status" value="NOT_ANNOTATED_CDS"/>
    <property type="molecule type" value="Genomic_DNA"/>
</dbReference>
<dbReference type="CDD" id="cd04495">
    <property type="entry name" value="BRCA2DBD_OB3"/>
    <property type="match status" value="1"/>
</dbReference>
<keyword evidence="17" id="KW-1185">Reference proteome</keyword>
<dbReference type="OMA" id="CWYTKLG"/>
<dbReference type="GO" id="GO:0010485">
    <property type="term" value="F:histone H4 acetyltransferase activity"/>
    <property type="evidence" value="ECO:0007669"/>
    <property type="project" value="Ensembl"/>
</dbReference>
<dbReference type="SMART" id="SM01341">
    <property type="entry name" value="Tower"/>
    <property type="match status" value="1"/>
</dbReference>
<accession>M3XS78</accession>
<feature type="repeat" description="BRCA2" evidence="13">
    <location>
        <begin position="1530"/>
        <end position="1564"/>
    </location>
</feature>
<feature type="region of interest" description="Disordered" evidence="14">
    <location>
        <begin position="1319"/>
        <end position="1346"/>
    </location>
</feature>
<keyword evidence="8" id="KW-0238">DNA-binding</keyword>
<dbReference type="Pfam" id="PF22687">
    <property type="entry name" value="BRCA2_TR2"/>
    <property type="match status" value="1"/>
</dbReference>
<dbReference type="GO" id="GO:0010484">
    <property type="term" value="F:histone H3 acetyltransferase activity"/>
    <property type="evidence" value="ECO:0007669"/>
    <property type="project" value="Ensembl"/>
</dbReference>
<evidence type="ECO:0000256" key="6">
    <source>
        <dbReference type="ARBA" id="ARBA00022763"/>
    </source>
</evidence>
<evidence type="ECO:0000256" key="2">
    <source>
        <dbReference type="ARBA" id="ARBA00004300"/>
    </source>
</evidence>
<organism evidence="16">
    <name type="scientific">Mustela putorius furo</name>
    <name type="common">European domestic ferret</name>
    <name type="synonym">Mustela furo</name>
    <dbReference type="NCBI Taxonomy" id="9669"/>
    <lineage>
        <taxon>Eukaryota</taxon>
        <taxon>Metazoa</taxon>
        <taxon>Chordata</taxon>
        <taxon>Craniata</taxon>
        <taxon>Vertebrata</taxon>
        <taxon>Euteleostomi</taxon>
        <taxon>Mammalia</taxon>
        <taxon>Eutheria</taxon>
        <taxon>Laurasiatheria</taxon>
        <taxon>Carnivora</taxon>
        <taxon>Caniformia</taxon>
        <taxon>Musteloidea</taxon>
        <taxon>Mustelidae</taxon>
        <taxon>Mustelinae</taxon>
        <taxon>Mustela</taxon>
    </lineage>
</organism>
<dbReference type="GO" id="GO:0042802">
    <property type="term" value="F:identical protein binding"/>
    <property type="evidence" value="ECO:0007669"/>
    <property type="project" value="Ensembl"/>
</dbReference>
<dbReference type="GO" id="GO:0001833">
    <property type="term" value="P:inner cell mass cell proliferation"/>
    <property type="evidence" value="ECO:0007669"/>
    <property type="project" value="Ensembl"/>
</dbReference>
<dbReference type="GO" id="GO:0071479">
    <property type="term" value="P:cellular response to ionizing radiation"/>
    <property type="evidence" value="ECO:0007669"/>
    <property type="project" value="Ensembl"/>
</dbReference>
<dbReference type="InterPro" id="IPR048262">
    <property type="entry name" value="BRCA2_OB_2_dom"/>
</dbReference>
<dbReference type="InterPro" id="IPR015188">
    <property type="entry name" value="BRCA2_OB_3"/>
</dbReference>
<keyword evidence="7" id="KW-0832">Ubl conjugation</keyword>
<name>M3XS78_MUSPF</name>
<evidence type="ECO:0000256" key="3">
    <source>
        <dbReference type="ARBA" id="ARBA00022490"/>
    </source>
</evidence>
<feature type="compositionally biased region" description="Polar residues" evidence="14">
    <location>
        <begin position="3278"/>
        <end position="3289"/>
    </location>
</feature>
<dbReference type="InterPro" id="IPR015252">
    <property type="entry name" value="BRCA2_hlx"/>
</dbReference>
<feature type="repeat" description="BRCA2" evidence="13">
    <location>
        <begin position="1675"/>
        <end position="1709"/>
    </location>
</feature>
<dbReference type="GO" id="GO:0001556">
    <property type="term" value="P:oocyte maturation"/>
    <property type="evidence" value="ECO:0007669"/>
    <property type="project" value="Ensembl"/>
</dbReference>
<dbReference type="InterPro" id="IPR015205">
    <property type="entry name" value="Tower_dom"/>
</dbReference>
<evidence type="ECO:0000256" key="12">
    <source>
        <dbReference type="ARBA" id="ARBA00023242"/>
    </source>
</evidence>
<feature type="region of interest" description="Disordered" evidence="14">
    <location>
        <begin position="2448"/>
        <end position="2471"/>
    </location>
</feature>
<dbReference type="GO" id="GO:0090398">
    <property type="term" value="P:cellular senescence"/>
    <property type="evidence" value="ECO:0007669"/>
    <property type="project" value="Ensembl"/>
</dbReference>
<dbReference type="PANTHER" id="PTHR11289:SF0">
    <property type="entry name" value="BREAST CANCER TYPE 2 SUSCEPTIBILITY PROTEIN"/>
    <property type="match status" value="1"/>
</dbReference>
<dbReference type="GO" id="GO:0000722">
    <property type="term" value="P:telomere maintenance via recombination"/>
    <property type="evidence" value="ECO:0007669"/>
    <property type="project" value="Ensembl"/>
</dbReference>
<feature type="domain" description="Tower" evidence="15">
    <location>
        <begin position="2857"/>
        <end position="2898"/>
    </location>
</feature>
<dbReference type="GO" id="GO:0033593">
    <property type="term" value="C:BRCA2-MAGE-D1 complex"/>
    <property type="evidence" value="ECO:0007669"/>
    <property type="project" value="Ensembl"/>
</dbReference>
<dbReference type="Pfam" id="PF21318">
    <property type="entry name" value="BRCA2DBD_OB2"/>
    <property type="match status" value="1"/>
</dbReference>
<dbReference type="InterPro" id="IPR015525">
    <property type="entry name" value="BRCA2"/>
</dbReference>
<dbReference type="FunFam" id="2.40.50.140:FF:000211">
    <property type="entry name" value="breast cancer type 2 susceptibility protein"/>
    <property type="match status" value="1"/>
</dbReference>
<dbReference type="GO" id="GO:0005813">
    <property type="term" value="C:centrosome"/>
    <property type="evidence" value="ECO:0007669"/>
    <property type="project" value="UniProtKB-SubCell"/>
</dbReference>
<dbReference type="GO" id="GO:1990391">
    <property type="term" value="C:DNA repair complex"/>
    <property type="evidence" value="ECO:0007669"/>
    <property type="project" value="Ensembl"/>
</dbReference>
<evidence type="ECO:0000256" key="1">
    <source>
        <dbReference type="ARBA" id="ARBA00004123"/>
    </source>
</evidence>
<feature type="region of interest" description="Disordered" evidence="14">
    <location>
        <begin position="749"/>
        <end position="780"/>
    </location>
</feature>
<evidence type="ECO:0000256" key="14">
    <source>
        <dbReference type="SAM" id="MobiDB-lite"/>
    </source>
</evidence>
<dbReference type="GO" id="GO:0010332">
    <property type="term" value="P:response to gamma radiation"/>
    <property type="evidence" value="ECO:0007669"/>
    <property type="project" value="Ensembl"/>
</dbReference>
<reference evidence="16" key="1">
    <citation type="submission" date="2024-06" db="UniProtKB">
        <authorList>
            <consortium name="Ensembl"/>
        </authorList>
    </citation>
    <scope>IDENTIFICATION</scope>
</reference>
<keyword evidence="5" id="KW-0677">Repeat</keyword>
<keyword evidence="10" id="KW-0234">DNA repair</keyword>
<dbReference type="Pfam" id="PF00634">
    <property type="entry name" value="BRCA2"/>
    <property type="match status" value="7"/>
</dbReference>
<dbReference type="GO" id="GO:0000724">
    <property type="term" value="P:double-strand break repair via homologous recombination"/>
    <property type="evidence" value="ECO:0007669"/>
    <property type="project" value="Ensembl"/>
</dbReference>
<feature type="compositionally biased region" description="Polar residues" evidence="14">
    <location>
        <begin position="1736"/>
        <end position="1746"/>
    </location>
</feature>
<evidence type="ECO:0000256" key="4">
    <source>
        <dbReference type="ARBA" id="ARBA00022553"/>
    </source>
</evidence>
<dbReference type="GO" id="GO:0003697">
    <property type="term" value="F:single-stranded DNA binding"/>
    <property type="evidence" value="ECO:0007669"/>
    <property type="project" value="Ensembl"/>
</dbReference>
<dbReference type="GO" id="GO:0007283">
    <property type="term" value="P:spermatogenesis"/>
    <property type="evidence" value="ECO:0007669"/>
    <property type="project" value="Ensembl"/>
</dbReference>
<evidence type="ECO:0000313" key="18">
    <source>
        <dbReference type="RefSeq" id="XP_012900357.1"/>
    </source>
</evidence>
<feature type="compositionally biased region" description="Basic and acidic residues" evidence="14">
    <location>
        <begin position="2448"/>
        <end position="2469"/>
    </location>
</feature>
<feature type="region of interest" description="Disordered" evidence="14">
    <location>
        <begin position="2119"/>
        <end position="2138"/>
    </location>
</feature>
<evidence type="ECO:0000313" key="16">
    <source>
        <dbReference type="Ensembl" id="ENSMPUP00000001928.1"/>
    </source>
</evidence>
<dbReference type="GO" id="GO:1990426">
    <property type="term" value="P:mitotic recombination-dependent replication fork processing"/>
    <property type="evidence" value="ECO:0007669"/>
    <property type="project" value="Ensembl"/>
</dbReference>
<dbReference type="GO" id="GO:0007141">
    <property type="term" value="P:male meiosis I"/>
    <property type="evidence" value="ECO:0007669"/>
    <property type="project" value="Ensembl"/>
</dbReference>
<dbReference type="EMBL" id="AEYP01075858">
    <property type="status" value="NOT_ANNOTATED_CDS"/>
    <property type="molecule type" value="Genomic_DNA"/>
</dbReference>
<dbReference type="Gene3D" id="2.40.50.140">
    <property type="entry name" value="Nucleic acid-binding proteins"/>
    <property type="match status" value="3"/>
</dbReference>
<keyword evidence="11" id="KW-0206">Cytoskeleton</keyword>
<dbReference type="RefSeq" id="XP_012900357.1">
    <property type="nucleotide sequence ID" value="XM_013044903.2"/>
</dbReference>
<dbReference type="PANTHER" id="PTHR11289">
    <property type="entry name" value="BREAST CANCER TYPE 2 SUSCEPTIBILITY PROTEIN BRCA2"/>
    <property type="match status" value="1"/>
</dbReference>
<dbReference type="Ensembl" id="ENSMPUT00000001967.1">
    <property type="protein sequence ID" value="ENSMPUP00000001928.1"/>
    <property type="gene ID" value="ENSMPUG00000001945.1"/>
</dbReference>
<dbReference type="FunFam" id="2.40.50.140:FF:000205">
    <property type="entry name" value="Breast cancer susceptibility protein 2"/>
    <property type="match status" value="1"/>
</dbReference>
<feature type="repeat" description="BRCA2" evidence="13">
    <location>
        <begin position="1218"/>
        <end position="1252"/>
    </location>
</feature>
<dbReference type="GO" id="GO:0005654">
    <property type="term" value="C:nucleoplasm"/>
    <property type="evidence" value="ECO:0007669"/>
    <property type="project" value="Ensembl"/>
</dbReference>
<feature type="compositionally biased region" description="Basic and acidic residues" evidence="14">
    <location>
        <begin position="231"/>
        <end position="259"/>
    </location>
</feature>
<feature type="compositionally biased region" description="Polar residues" evidence="14">
    <location>
        <begin position="766"/>
        <end position="775"/>
    </location>
</feature>
<dbReference type="GO" id="GO:0008585">
    <property type="term" value="P:female gonad development"/>
    <property type="evidence" value="ECO:0007669"/>
    <property type="project" value="Ensembl"/>
</dbReference>
<dbReference type="Pfam" id="PF09103">
    <property type="entry name" value="BRCA-2_OB1"/>
    <property type="match status" value="1"/>
</dbReference>
<dbReference type="GO" id="GO:0045893">
    <property type="term" value="P:positive regulation of DNA-templated transcription"/>
    <property type="evidence" value="ECO:0007669"/>
    <property type="project" value="Ensembl"/>
</dbReference>
<feature type="region of interest" description="Disordered" evidence="14">
    <location>
        <begin position="3427"/>
        <end position="3466"/>
    </location>
</feature>
<dbReference type="GO" id="GO:0010225">
    <property type="term" value="P:response to UV-C"/>
    <property type="evidence" value="ECO:0007669"/>
    <property type="project" value="Ensembl"/>
</dbReference>
<dbReference type="GeneTree" id="ENSGT00390000003602"/>
<keyword evidence="9" id="KW-0233">DNA recombination</keyword>
<feature type="region of interest" description="Disordered" evidence="14">
    <location>
        <begin position="1088"/>
        <end position="1109"/>
    </location>
</feature>
<dbReference type="InterPro" id="IPR036315">
    <property type="entry name" value="BRCA2_hlx_sf"/>
</dbReference>
<evidence type="ECO:0000256" key="8">
    <source>
        <dbReference type="ARBA" id="ARBA00023125"/>
    </source>
</evidence>
<dbReference type="PROSITE" id="PS50138">
    <property type="entry name" value="BRCA2_REPEAT"/>
    <property type="match status" value="7"/>
</dbReference>
<dbReference type="SUPFAM" id="SSF50249">
    <property type="entry name" value="Nucleic acid-binding proteins"/>
    <property type="match status" value="3"/>
</dbReference>
<evidence type="ECO:0000259" key="15">
    <source>
        <dbReference type="SMART" id="SM01341"/>
    </source>
</evidence>
<dbReference type="eggNOG" id="KOG4751">
    <property type="taxonomic scope" value="Eukaryota"/>
</dbReference>
<feature type="compositionally biased region" description="Polar residues" evidence="14">
    <location>
        <begin position="1332"/>
        <end position="1346"/>
    </location>
</feature>
<dbReference type="GO" id="GO:0000781">
    <property type="term" value="C:chromosome, telomeric region"/>
    <property type="evidence" value="ECO:0007669"/>
    <property type="project" value="Ensembl"/>
</dbReference>
<dbReference type="GO" id="GO:0000800">
    <property type="term" value="C:lateral element"/>
    <property type="evidence" value="ECO:0007669"/>
    <property type="project" value="Ensembl"/>
</dbReference>
<keyword evidence="12" id="KW-0539">Nucleus</keyword>
<evidence type="ECO:0000256" key="11">
    <source>
        <dbReference type="ARBA" id="ARBA00023212"/>
    </source>
</evidence>
<dbReference type="GO" id="GO:0032465">
    <property type="term" value="P:regulation of cytokinesis"/>
    <property type="evidence" value="ECO:0007669"/>
    <property type="project" value="Ensembl"/>
</dbReference>
<dbReference type="InterPro" id="IPR055077">
    <property type="entry name" value="BRCA2_TR2"/>
</dbReference>
<gene>
    <name evidence="16 18" type="primary">BRCA2</name>
</gene>
<evidence type="ECO:0000256" key="10">
    <source>
        <dbReference type="ARBA" id="ARBA00023204"/>
    </source>
</evidence>
<feature type="region of interest" description="Disordered" evidence="14">
    <location>
        <begin position="1735"/>
        <end position="1759"/>
    </location>
</feature>
<feature type="repeat" description="BRCA2" evidence="13">
    <location>
        <begin position="1003"/>
        <end position="1037"/>
    </location>
</feature>
<dbReference type="GO" id="GO:0045931">
    <property type="term" value="P:positive regulation of mitotic cell cycle"/>
    <property type="evidence" value="ECO:0007669"/>
    <property type="project" value="Ensembl"/>
</dbReference>
<protein>
    <submittedName>
        <fullName evidence="16">BRCA2 DNA repair associated</fullName>
    </submittedName>
    <submittedName>
        <fullName evidence="18">Breast cancer type 2 susceptibility protein isoform X1</fullName>
    </submittedName>
</protein>
<dbReference type="SUPFAM" id="SSF81878">
    <property type="entry name" value="BRCA2 tower domain"/>
    <property type="match status" value="1"/>
</dbReference>
<dbReference type="PIRSF" id="PIRSF002397">
    <property type="entry name" value="BRCA2"/>
    <property type="match status" value="1"/>
</dbReference>
<keyword evidence="6" id="KW-0227">DNA damage</keyword>
<feature type="compositionally biased region" description="Basic residues" evidence="14">
    <location>
        <begin position="3455"/>
        <end position="3466"/>
    </location>
</feature>
<dbReference type="SUPFAM" id="SSF81872">
    <property type="entry name" value="BRCA2 helical domain"/>
    <property type="match status" value="1"/>
</dbReference>
<dbReference type="GO" id="GO:0070200">
    <property type="term" value="P:establishment of protein localization to telomere"/>
    <property type="evidence" value="ECO:0007669"/>
    <property type="project" value="Ensembl"/>
</dbReference>
<dbReference type="GO" id="GO:0042771">
    <property type="term" value="P:intrinsic apoptotic signaling pathway in response to DNA damage by p53 class mediator"/>
    <property type="evidence" value="ECO:0007669"/>
    <property type="project" value="Ensembl"/>
</dbReference>